<dbReference type="PANTHER" id="PTHR33307">
    <property type="entry name" value="ALPHA-RHAMNOSIDASE (EUROFUNG)"/>
    <property type="match status" value="1"/>
</dbReference>
<comment type="caution">
    <text evidence="8">The sequence shown here is derived from an EMBL/GenBank/DDBJ whole genome shotgun (WGS) entry which is preliminary data.</text>
</comment>
<evidence type="ECO:0000259" key="7">
    <source>
        <dbReference type="Pfam" id="PF17390"/>
    </source>
</evidence>
<feature type="domain" description="Alpha-L-rhamnosidase C-terminal" evidence="7">
    <location>
        <begin position="665"/>
        <end position="714"/>
    </location>
</feature>
<evidence type="ECO:0000313" key="9">
    <source>
        <dbReference type="Proteomes" id="UP000824111"/>
    </source>
</evidence>
<dbReference type="InterPro" id="IPR035398">
    <property type="entry name" value="Bac_rhamnosid_C"/>
</dbReference>
<dbReference type="InterPro" id="IPR012341">
    <property type="entry name" value="6hp_glycosidase-like_sf"/>
</dbReference>
<evidence type="ECO:0000256" key="2">
    <source>
        <dbReference type="ARBA" id="ARBA00012652"/>
    </source>
</evidence>
<dbReference type="Gene3D" id="1.50.10.10">
    <property type="match status" value="1"/>
</dbReference>
<dbReference type="Pfam" id="PF17389">
    <property type="entry name" value="Bac_rhamnosid6H"/>
    <property type="match status" value="1"/>
</dbReference>
<dbReference type="InterPro" id="IPR035396">
    <property type="entry name" value="Bac_rhamnosid6H"/>
</dbReference>
<dbReference type="AlphaFoldDB" id="A0A9D1LVI6"/>
<dbReference type="GO" id="GO:0030596">
    <property type="term" value="F:alpha-L-rhamnosidase activity"/>
    <property type="evidence" value="ECO:0007669"/>
    <property type="project" value="UniProtKB-EC"/>
</dbReference>
<organism evidence="8 9">
    <name type="scientific">Candidatus Avimonoglobus intestinipullorum</name>
    <dbReference type="NCBI Taxonomy" id="2840699"/>
    <lineage>
        <taxon>Bacteria</taxon>
        <taxon>Bacillati</taxon>
        <taxon>Bacillota</taxon>
        <taxon>Clostridia</taxon>
        <taxon>Eubacteriales</taxon>
        <taxon>Candidatus Avimonoglobus</taxon>
    </lineage>
</organism>
<dbReference type="Gene3D" id="2.60.420.10">
    <property type="entry name" value="Maltose phosphorylase, domain 3"/>
    <property type="match status" value="1"/>
</dbReference>
<dbReference type="InterPro" id="IPR016007">
    <property type="entry name" value="Alpha_rhamnosid"/>
</dbReference>
<comment type="catalytic activity">
    <reaction evidence="1">
        <text>Hydrolysis of terminal non-reducing alpha-L-rhamnose residues in alpha-L-rhamnosides.</text>
        <dbReference type="EC" id="3.2.1.40"/>
    </reaction>
</comment>
<gene>
    <name evidence="8" type="ORF">IAB04_05160</name>
</gene>
<dbReference type="Gene3D" id="2.60.120.260">
    <property type="entry name" value="Galactose-binding domain-like"/>
    <property type="match status" value="2"/>
</dbReference>
<proteinExistence type="predicted"/>
<evidence type="ECO:0000313" key="8">
    <source>
        <dbReference type="EMBL" id="HIU48731.1"/>
    </source>
</evidence>
<dbReference type="InterPro" id="IPR008979">
    <property type="entry name" value="Galactose-bd-like_sf"/>
</dbReference>
<reference evidence="8" key="2">
    <citation type="journal article" date="2021" name="PeerJ">
        <title>Extensive microbial diversity within the chicken gut microbiome revealed by metagenomics and culture.</title>
        <authorList>
            <person name="Gilroy R."/>
            <person name="Ravi A."/>
            <person name="Getino M."/>
            <person name="Pursley I."/>
            <person name="Horton D.L."/>
            <person name="Alikhan N.F."/>
            <person name="Baker D."/>
            <person name="Gharbi K."/>
            <person name="Hall N."/>
            <person name="Watson M."/>
            <person name="Adriaenssens E.M."/>
            <person name="Foster-Nyarko E."/>
            <person name="Jarju S."/>
            <person name="Secka A."/>
            <person name="Antonio M."/>
            <person name="Oren A."/>
            <person name="Chaudhuri R.R."/>
            <person name="La Ragione R."/>
            <person name="Hildebrand F."/>
            <person name="Pallen M.J."/>
        </authorList>
    </citation>
    <scope>NUCLEOTIDE SEQUENCE</scope>
    <source>
        <strain evidence="8">ChiSjej4B22-9803</strain>
    </source>
</reference>
<evidence type="ECO:0000259" key="6">
    <source>
        <dbReference type="Pfam" id="PF17389"/>
    </source>
</evidence>
<evidence type="ECO:0000259" key="4">
    <source>
        <dbReference type="Pfam" id="PF05592"/>
    </source>
</evidence>
<dbReference type="PANTHER" id="PTHR33307:SF6">
    <property type="entry name" value="ALPHA-RHAMNOSIDASE (EUROFUNG)-RELATED"/>
    <property type="match status" value="1"/>
</dbReference>
<dbReference type="InterPro" id="IPR008928">
    <property type="entry name" value="6-hairpin_glycosidase_sf"/>
</dbReference>
<evidence type="ECO:0000256" key="1">
    <source>
        <dbReference type="ARBA" id="ARBA00001445"/>
    </source>
</evidence>
<evidence type="ECO:0000256" key="3">
    <source>
        <dbReference type="ARBA" id="ARBA00022801"/>
    </source>
</evidence>
<dbReference type="InterPro" id="IPR008902">
    <property type="entry name" value="Rhamnosid_concanavalin"/>
</dbReference>
<dbReference type="EMBL" id="DVND01000133">
    <property type="protein sequence ID" value="HIU48731.1"/>
    <property type="molecule type" value="Genomic_DNA"/>
</dbReference>
<protein>
    <recommendedName>
        <fullName evidence="2">alpha-L-rhamnosidase</fullName>
        <ecNumber evidence="2">3.2.1.40</ecNumber>
    </recommendedName>
</protein>
<dbReference type="Pfam" id="PF17390">
    <property type="entry name" value="Bac_rhamnosid_C"/>
    <property type="match status" value="1"/>
</dbReference>
<keyword evidence="3 8" id="KW-0378">Hydrolase</keyword>
<sequence length="716" mass="82364">MEKNWHAKWICDRQFAELEPLALFHKELAAVEAPVHREDLKNRHMLVRKRFTVGRLPVRAELHISADDYYKVYINGKFVGQGPAPAYHTHYYYNAYPVADFLHEGENIIAVHVYYQGLVNRVWNSGDYRQGLIAELFLDGAPALWTDDTWRYAQAAEFYAMETTGYQTQFLEHIDFRKARKGWRELDFDDTGWDTAAVRRADDHQLFLQEAPPLDVYRIAPQRVEQLSQRHWLIDFGHELTGRLTLTAKGAPGQKLIIRCGEELQPDGKSVRYEMRCGCTYEETLILSGGTDVLEQYDYKGFRYAEVLSDTPHVWDIGAVVRHYPIRKAAVFQSFVPLLNEIWELCKNGVQYGSQEAFLDCPTREKGQYLGDMTITAQVHGYISGDLRLYKKALREFARSAAVCPGLLCCAPGSFMQEIADFSLLYPQQLLTYYWHSGDLELLRELYPYAAGVAAYFRQYEREDGLLADVLEKWNIVDWPENARDGYDFDLSVGKSHGCHNVLNAFYYGALAALDRIREQLGLAPEKERAARLKEAYIRAFFRDGLFRDSETTEHASLHSNAIALYFDLVPPDQKQQVVPFIKEKGMRCSVYFAYYLMKGLAKAGEHAYVYQLLTDRGPQSWHNMLAEGGTACFEAWGKEQKWNTSLCHPWASSPVLILIEDIIGLTPAQPGWREWVYRPHIPAELEEITLQFCTAAGVLHYEFNRAAQKLEIKLL</sequence>
<dbReference type="GO" id="GO:0005975">
    <property type="term" value="P:carbohydrate metabolic process"/>
    <property type="evidence" value="ECO:0007669"/>
    <property type="project" value="InterPro"/>
</dbReference>
<dbReference type="SUPFAM" id="SSF49785">
    <property type="entry name" value="Galactose-binding domain-like"/>
    <property type="match status" value="1"/>
</dbReference>
<dbReference type="SUPFAM" id="SSF48208">
    <property type="entry name" value="Six-hairpin glycosidases"/>
    <property type="match status" value="1"/>
</dbReference>
<evidence type="ECO:0000259" key="5">
    <source>
        <dbReference type="Pfam" id="PF08531"/>
    </source>
</evidence>
<reference evidence="8" key="1">
    <citation type="submission" date="2020-10" db="EMBL/GenBank/DDBJ databases">
        <authorList>
            <person name="Gilroy R."/>
        </authorList>
    </citation>
    <scope>NUCLEOTIDE SEQUENCE</scope>
    <source>
        <strain evidence="8">ChiSjej4B22-9803</strain>
    </source>
</reference>
<feature type="domain" description="Bacterial alpha-L-rhamnosidase N-terminal" evidence="5">
    <location>
        <begin position="58"/>
        <end position="216"/>
    </location>
</feature>
<feature type="domain" description="Alpha-L-rhamnosidase concanavalin-like" evidence="4">
    <location>
        <begin position="226"/>
        <end position="307"/>
    </location>
</feature>
<dbReference type="EC" id="3.2.1.40" evidence="2"/>
<name>A0A9D1LVI6_9FIRM</name>
<feature type="domain" description="Alpha-L-rhamnosidase six-hairpin glycosidase" evidence="6">
    <location>
        <begin position="328"/>
        <end position="656"/>
    </location>
</feature>
<dbReference type="Pfam" id="PF08531">
    <property type="entry name" value="Bac_rhamnosid_N"/>
    <property type="match status" value="1"/>
</dbReference>
<dbReference type="InterPro" id="IPR013737">
    <property type="entry name" value="Bac_rhamnosid_N"/>
</dbReference>
<dbReference type="Pfam" id="PF05592">
    <property type="entry name" value="Bac_rhamnosid"/>
    <property type="match status" value="1"/>
</dbReference>
<dbReference type="Proteomes" id="UP000824111">
    <property type="component" value="Unassembled WGS sequence"/>
</dbReference>
<accession>A0A9D1LVI6</accession>